<evidence type="ECO:0000259" key="1">
    <source>
        <dbReference type="Pfam" id="PF00117"/>
    </source>
</evidence>
<reference evidence="2 3" key="1">
    <citation type="submission" date="2018-04" db="EMBL/GenBank/DDBJ databases">
        <title>Genomic Encyclopedia of Archaeal and Bacterial Type Strains, Phase II (KMG-II): from individual species to whole genera.</title>
        <authorList>
            <person name="Goeker M."/>
        </authorList>
    </citation>
    <scope>NUCLEOTIDE SEQUENCE [LARGE SCALE GENOMIC DNA]</scope>
    <source>
        <strain evidence="2 3">DSM 23382</strain>
    </source>
</reference>
<dbReference type="AlphaFoldDB" id="A0A2T5UYK0"/>
<proteinExistence type="predicted"/>
<dbReference type="EMBL" id="QAYG01000011">
    <property type="protein sequence ID" value="PTW56572.1"/>
    <property type="molecule type" value="Genomic_DNA"/>
</dbReference>
<dbReference type="PROSITE" id="PS51273">
    <property type="entry name" value="GATASE_TYPE_1"/>
    <property type="match status" value="1"/>
</dbReference>
<feature type="domain" description="Glutamine amidotransferase" evidence="1">
    <location>
        <begin position="77"/>
        <end position="180"/>
    </location>
</feature>
<dbReference type="Proteomes" id="UP000244081">
    <property type="component" value="Unassembled WGS sequence"/>
</dbReference>
<evidence type="ECO:0000313" key="2">
    <source>
        <dbReference type="EMBL" id="PTW56572.1"/>
    </source>
</evidence>
<sequence>MTKKTIGILQPGHAPDGTLRGMGDYDQCFRALLGETEFTYLSFDVEGGQLPDNVHAADGWLITGSRHGAYEDHPWRDPLEDFIRAAHEAGLPLVGICFGHQIIARALGGEVKLAETGWIAGPQTYRGPDGKNFTVNAWHRDQVTRVPEGLEVFASGENCPVAGMFEPGRVLTFQPHPEFDAVYTAALLEERGASLPEPLQSAVAQRLRDTPLDRSYIAQLMREFLKDPSFRL</sequence>
<name>A0A2T5UYK0_9HYPH</name>
<dbReference type="OrthoDB" id="9794816at2"/>
<dbReference type="Pfam" id="PF00117">
    <property type="entry name" value="GATase"/>
    <property type="match status" value="1"/>
</dbReference>
<dbReference type="InterPro" id="IPR017926">
    <property type="entry name" value="GATASE"/>
</dbReference>
<protein>
    <submittedName>
        <fullName evidence="2">GMP synthase (Glutamine-hydrolysing)</fullName>
    </submittedName>
</protein>
<dbReference type="GO" id="GO:0005829">
    <property type="term" value="C:cytosol"/>
    <property type="evidence" value="ECO:0007669"/>
    <property type="project" value="TreeGrafter"/>
</dbReference>
<organism evidence="2 3">
    <name type="scientific">Breoghania corrubedonensis</name>
    <dbReference type="NCBI Taxonomy" id="665038"/>
    <lineage>
        <taxon>Bacteria</taxon>
        <taxon>Pseudomonadati</taxon>
        <taxon>Pseudomonadota</taxon>
        <taxon>Alphaproteobacteria</taxon>
        <taxon>Hyphomicrobiales</taxon>
        <taxon>Stappiaceae</taxon>
        <taxon>Breoghania</taxon>
    </lineage>
</organism>
<dbReference type="RefSeq" id="WP_107991614.1">
    <property type="nucleotide sequence ID" value="NZ_QAYG01000011.1"/>
</dbReference>
<dbReference type="CDD" id="cd01741">
    <property type="entry name" value="GATase1_1"/>
    <property type="match status" value="1"/>
</dbReference>
<accession>A0A2T5UYK0</accession>
<dbReference type="PANTHER" id="PTHR42695">
    <property type="entry name" value="GLUTAMINE AMIDOTRANSFERASE YLR126C-RELATED"/>
    <property type="match status" value="1"/>
</dbReference>
<dbReference type="InterPro" id="IPR044992">
    <property type="entry name" value="ChyE-like"/>
</dbReference>
<dbReference type="InterPro" id="IPR029062">
    <property type="entry name" value="Class_I_gatase-like"/>
</dbReference>
<dbReference type="Gene3D" id="3.40.50.880">
    <property type="match status" value="1"/>
</dbReference>
<keyword evidence="3" id="KW-1185">Reference proteome</keyword>
<dbReference type="PANTHER" id="PTHR42695:SF5">
    <property type="entry name" value="GLUTAMINE AMIDOTRANSFERASE YLR126C-RELATED"/>
    <property type="match status" value="1"/>
</dbReference>
<gene>
    <name evidence="2" type="ORF">C8N35_11135</name>
</gene>
<dbReference type="SUPFAM" id="SSF52317">
    <property type="entry name" value="Class I glutamine amidotransferase-like"/>
    <property type="match status" value="1"/>
</dbReference>
<comment type="caution">
    <text evidence="2">The sequence shown here is derived from an EMBL/GenBank/DDBJ whole genome shotgun (WGS) entry which is preliminary data.</text>
</comment>
<evidence type="ECO:0000313" key="3">
    <source>
        <dbReference type="Proteomes" id="UP000244081"/>
    </source>
</evidence>